<feature type="region of interest" description="Disordered" evidence="14">
    <location>
        <begin position="1"/>
        <end position="28"/>
    </location>
</feature>
<dbReference type="Gene3D" id="3.30.63.10">
    <property type="entry name" value="Guanylate Kinase phosphate binding domain"/>
    <property type="match status" value="1"/>
</dbReference>
<evidence type="ECO:0000256" key="13">
    <source>
        <dbReference type="HAMAP-Rule" id="MF_00328"/>
    </source>
</evidence>
<comment type="similarity">
    <text evidence="3 13">Belongs to the guanylate kinase family.</text>
</comment>
<evidence type="ECO:0000256" key="8">
    <source>
        <dbReference type="ARBA" id="ARBA00022741"/>
    </source>
</evidence>
<sequence length="235" mass="26149">MNGTSRAFSGEPERETFRGVEGADRPDGGAAEGCGNVLLLLSAPSGAGKTTLCQELLKRRPGLSRVVTCTTRPPRPGERDGVDYHFLDPETYARKVAAGEFLEHATVYGYGYGTLRREVVDRLRSGSDVLLNVDVQGAAAIRARAQEDPILRRALVTVFLTPPSMEVLEGRLRRRGTDSEEVIQRRLAMARTEIARWHEFDYLILSGSIAEDVTRLETILEAEKMRVFRQRAPMF</sequence>
<dbReference type="GO" id="GO:0004385">
    <property type="term" value="F:GMP kinase activity"/>
    <property type="evidence" value="ECO:0007669"/>
    <property type="project" value="UniProtKB-UniRule"/>
</dbReference>
<evidence type="ECO:0000256" key="12">
    <source>
        <dbReference type="ARBA" id="ARBA00048594"/>
    </source>
</evidence>
<evidence type="ECO:0000256" key="14">
    <source>
        <dbReference type="SAM" id="MobiDB-lite"/>
    </source>
</evidence>
<dbReference type="RefSeq" id="WP_165108071.1">
    <property type="nucleotide sequence ID" value="NZ_JAAKYA010000072.1"/>
</dbReference>
<keyword evidence="10 13" id="KW-0067">ATP-binding</keyword>
<proteinExistence type="inferred from homology"/>
<dbReference type="PROSITE" id="PS50052">
    <property type="entry name" value="GUANYLATE_KINASE_2"/>
    <property type="match status" value="1"/>
</dbReference>
<dbReference type="SMART" id="SM00072">
    <property type="entry name" value="GuKc"/>
    <property type="match status" value="1"/>
</dbReference>
<evidence type="ECO:0000256" key="6">
    <source>
        <dbReference type="ARBA" id="ARBA00022490"/>
    </source>
</evidence>
<name>A0A6M1RID6_9BACT</name>
<dbReference type="Proteomes" id="UP000477311">
    <property type="component" value="Unassembled WGS sequence"/>
</dbReference>
<dbReference type="PANTHER" id="PTHR23117">
    <property type="entry name" value="GUANYLATE KINASE-RELATED"/>
    <property type="match status" value="1"/>
</dbReference>
<dbReference type="InterPro" id="IPR020590">
    <property type="entry name" value="Guanylate_kinase_CS"/>
</dbReference>
<evidence type="ECO:0000256" key="3">
    <source>
        <dbReference type="ARBA" id="ARBA00005790"/>
    </source>
</evidence>
<protein>
    <recommendedName>
        <fullName evidence="5 13">Guanylate kinase</fullName>
        <ecNumber evidence="4 13">2.7.4.8</ecNumber>
    </recommendedName>
    <alternativeName>
        <fullName evidence="11 13">GMP kinase</fullName>
    </alternativeName>
</protein>
<keyword evidence="7 13" id="KW-0808">Transferase</keyword>
<comment type="subcellular location">
    <subcellularLocation>
        <location evidence="2 13">Cytoplasm</location>
    </subcellularLocation>
</comment>
<dbReference type="CDD" id="cd00071">
    <property type="entry name" value="GMPK"/>
    <property type="match status" value="1"/>
</dbReference>
<feature type="domain" description="Guanylate kinase-like" evidence="15">
    <location>
        <begin position="36"/>
        <end position="221"/>
    </location>
</feature>
<feature type="compositionally biased region" description="Basic and acidic residues" evidence="14">
    <location>
        <begin position="11"/>
        <end position="27"/>
    </location>
</feature>
<dbReference type="FunFam" id="3.30.63.10:FF:000005">
    <property type="entry name" value="Guanylate kinase"/>
    <property type="match status" value="1"/>
</dbReference>
<accession>A0A6M1RID6</accession>
<dbReference type="InterPro" id="IPR008145">
    <property type="entry name" value="GK/Ca_channel_bsu"/>
</dbReference>
<evidence type="ECO:0000256" key="1">
    <source>
        <dbReference type="ARBA" id="ARBA00003531"/>
    </source>
</evidence>
<dbReference type="HAMAP" id="MF_00328">
    <property type="entry name" value="Guanylate_kinase"/>
    <property type="match status" value="1"/>
</dbReference>
<dbReference type="InterPro" id="IPR027417">
    <property type="entry name" value="P-loop_NTPase"/>
</dbReference>
<evidence type="ECO:0000313" key="16">
    <source>
        <dbReference type="EMBL" id="NGO39828.1"/>
    </source>
</evidence>
<evidence type="ECO:0000256" key="2">
    <source>
        <dbReference type="ARBA" id="ARBA00004496"/>
    </source>
</evidence>
<keyword evidence="9 13" id="KW-0418">Kinase</keyword>
<dbReference type="InterPro" id="IPR008144">
    <property type="entry name" value="Guanylate_kin-like_dom"/>
</dbReference>
<gene>
    <name evidence="13 16" type="primary">gmk</name>
    <name evidence="16" type="ORF">G4L39_10545</name>
</gene>
<evidence type="ECO:0000256" key="9">
    <source>
        <dbReference type="ARBA" id="ARBA00022777"/>
    </source>
</evidence>
<feature type="binding site" evidence="13">
    <location>
        <begin position="43"/>
        <end position="50"/>
    </location>
    <ligand>
        <name>ATP</name>
        <dbReference type="ChEBI" id="CHEBI:30616"/>
    </ligand>
</feature>
<dbReference type="InterPro" id="IPR017665">
    <property type="entry name" value="Guanylate_kinase"/>
</dbReference>
<dbReference type="AlphaFoldDB" id="A0A6M1RID6"/>
<dbReference type="SUPFAM" id="SSF52540">
    <property type="entry name" value="P-loop containing nucleoside triphosphate hydrolases"/>
    <property type="match status" value="1"/>
</dbReference>
<comment type="function">
    <text evidence="1 13">Essential for recycling GMP and indirectly, cGMP.</text>
</comment>
<dbReference type="GO" id="GO:0005829">
    <property type="term" value="C:cytosol"/>
    <property type="evidence" value="ECO:0007669"/>
    <property type="project" value="TreeGrafter"/>
</dbReference>
<evidence type="ECO:0000256" key="11">
    <source>
        <dbReference type="ARBA" id="ARBA00030128"/>
    </source>
</evidence>
<dbReference type="Pfam" id="PF00625">
    <property type="entry name" value="Guanylate_kin"/>
    <property type="match status" value="1"/>
</dbReference>
<dbReference type="NCBIfam" id="TIGR03263">
    <property type="entry name" value="guanyl_kin"/>
    <property type="match status" value="1"/>
</dbReference>
<organism evidence="16 17">
    <name type="scientific">Limisphaera ngatamarikiensis</name>
    <dbReference type="NCBI Taxonomy" id="1324935"/>
    <lineage>
        <taxon>Bacteria</taxon>
        <taxon>Pseudomonadati</taxon>
        <taxon>Verrucomicrobiota</taxon>
        <taxon>Verrucomicrobiia</taxon>
        <taxon>Limisphaerales</taxon>
        <taxon>Limisphaeraceae</taxon>
        <taxon>Limisphaera</taxon>
    </lineage>
</organism>
<keyword evidence="17" id="KW-1185">Reference proteome</keyword>
<reference evidence="16 17" key="1">
    <citation type="submission" date="2020-02" db="EMBL/GenBank/DDBJ databases">
        <title>Draft genome sequence of Limisphaera ngatamarikiensis NGM72.4T, a thermophilic Verrucomicrobia grouped in subdivision 3.</title>
        <authorList>
            <person name="Carere C.R."/>
            <person name="Steen J."/>
            <person name="Hugenholtz P."/>
            <person name="Stott M.B."/>
        </authorList>
    </citation>
    <scope>NUCLEOTIDE SEQUENCE [LARGE SCALE GENOMIC DNA]</scope>
    <source>
        <strain evidence="16 17">NGM72.4</strain>
    </source>
</reference>
<comment type="caution">
    <text evidence="16">The sequence shown here is derived from an EMBL/GenBank/DDBJ whole genome shotgun (WGS) entry which is preliminary data.</text>
</comment>
<dbReference type="PANTHER" id="PTHR23117:SF13">
    <property type="entry name" value="GUANYLATE KINASE"/>
    <property type="match status" value="1"/>
</dbReference>
<comment type="catalytic activity">
    <reaction evidence="12 13">
        <text>GMP + ATP = GDP + ADP</text>
        <dbReference type="Rhea" id="RHEA:20780"/>
        <dbReference type="ChEBI" id="CHEBI:30616"/>
        <dbReference type="ChEBI" id="CHEBI:58115"/>
        <dbReference type="ChEBI" id="CHEBI:58189"/>
        <dbReference type="ChEBI" id="CHEBI:456216"/>
        <dbReference type="EC" id="2.7.4.8"/>
    </reaction>
</comment>
<evidence type="ECO:0000256" key="10">
    <source>
        <dbReference type="ARBA" id="ARBA00022840"/>
    </source>
</evidence>
<dbReference type="PROSITE" id="PS00856">
    <property type="entry name" value="GUANYLATE_KINASE_1"/>
    <property type="match status" value="1"/>
</dbReference>
<keyword evidence="6 13" id="KW-0963">Cytoplasm</keyword>
<evidence type="ECO:0000256" key="4">
    <source>
        <dbReference type="ARBA" id="ARBA00012961"/>
    </source>
</evidence>
<evidence type="ECO:0000256" key="5">
    <source>
        <dbReference type="ARBA" id="ARBA00016296"/>
    </source>
</evidence>
<dbReference type="EC" id="2.7.4.8" evidence="4 13"/>
<evidence type="ECO:0000313" key="17">
    <source>
        <dbReference type="Proteomes" id="UP000477311"/>
    </source>
</evidence>
<keyword evidence="8 13" id="KW-0547">Nucleotide-binding</keyword>
<evidence type="ECO:0000259" key="15">
    <source>
        <dbReference type="PROSITE" id="PS50052"/>
    </source>
</evidence>
<evidence type="ECO:0000256" key="7">
    <source>
        <dbReference type="ARBA" id="ARBA00022679"/>
    </source>
</evidence>
<dbReference type="GO" id="GO:0005524">
    <property type="term" value="F:ATP binding"/>
    <property type="evidence" value="ECO:0007669"/>
    <property type="project" value="UniProtKB-UniRule"/>
</dbReference>
<dbReference type="EMBL" id="JAAKYA010000072">
    <property type="protein sequence ID" value="NGO39828.1"/>
    <property type="molecule type" value="Genomic_DNA"/>
</dbReference>
<dbReference type="Gene3D" id="3.40.50.300">
    <property type="entry name" value="P-loop containing nucleotide triphosphate hydrolases"/>
    <property type="match status" value="1"/>
</dbReference>